<dbReference type="Gene3D" id="3.30.70.120">
    <property type="match status" value="1"/>
</dbReference>
<comment type="caution">
    <text evidence="1">The sequence shown here is derived from an EMBL/GenBank/DDBJ whole genome shotgun (WGS) entry which is preliminary data.</text>
</comment>
<name>H0QQN0_ARTG1</name>
<evidence type="ECO:0000313" key="2">
    <source>
        <dbReference type="Proteomes" id="UP000003828"/>
    </source>
</evidence>
<dbReference type="eggNOG" id="COG3323">
    <property type="taxonomic scope" value="Bacteria"/>
</dbReference>
<keyword evidence="2" id="KW-1185">Reference proteome</keyword>
<evidence type="ECO:0000313" key="1">
    <source>
        <dbReference type="EMBL" id="GAB15131.1"/>
    </source>
</evidence>
<dbReference type="Proteomes" id="UP000003828">
    <property type="component" value="Unassembled WGS sequence"/>
</dbReference>
<sequence>MLVMIITPCHDGMQTRYELIWSLPLKIEMKAVRKLRVHWPVASETFSRLARGDAEAFKDEAGITALLDAVAASPDLGDFGNYRHVFESGLGFEGFTCAEGASPTLGQVGQQTISPTLVLTTYFDAALDDAAVERLLQHIVDIHPWEVPVIELTGPIGVSNTALPALVESQATS</sequence>
<dbReference type="InterPro" id="IPR015867">
    <property type="entry name" value="N-reg_PII/ATP_PRibTrfase_C"/>
</dbReference>
<gene>
    <name evidence="1" type="ORF">ARGLB_083_00170</name>
</gene>
<dbReference type="EMBL" id="BAEG01000083">
    <property type="protein sequence ID" value="GAB15131.1"/>
    <property type="molecule type" value="Genomic_DNA"/>
</dbReference>
<dbReference type="AlphaFoldDB" id="H0QQN0"/>
<reference evidence="1 2" key="1">
    <citation type="submission" date="2011-12" db="EMBL/GenBank/DDBJ databases">
        <title>Whole genome shotgun sequence of Arthrobacter globiformis NBRC 12137.</title>
        <authorList>
            <person name="Miyazawa S."/>
            <person name="Hosoyama A."/>
            <person name="Tsuchikane K."/>
            <person name="Katsumata H."/>
            <person name="Yamazaki S."/>
            <person name="Fujita N."/>
        </authorList>
    </citation>
    <scope>NUCLEOTIDE SEQUENCE [LARGE SCALE GENOMIC DNA]</scope>
    <source>
        <strain evidence="1 2">NBRC 12137</strain>
    </source>
</reference>
<organism evidence="1 2">
    <name type="scientific">Arthrobacter globiformis (strain ATCC 8010 / DSM 20124 / JCM 1332 / NBRC 12137 / NCIMB 8907 / NRRL B-2979 / 168)</name>
    <dbReference type="NCBI Taxonomy" id="1077972"/>
    <lineage>
        <taxon>Bacteria</taxon>
        <taxon>Bacillati</taxon>
        <taxon>Actinomycetota</taxon>
        <taxon>Actinomycetes</taxon>
        <taxon>Micrococcales</taxon>
        <taxon>Micrococcaceae</taxon>
        <taxon>Arthrobacter</taxon>
    </lineage>
</organism>
<accession>H0QQN0</accession>
<proteinExistence type="predicted"/>
<protein>
    <submittedName>
        <fullName evidence="1">Uncharacterized protein</fullName>
    </submittedName>
</protein>
<dbReference type="STRING" id="1077972.ARGLB_083_00170"/>